<accession>A0A075I4F4</accession>
<protein>
    <submittedName>
        <fullName evidence="1">Thiamine biosynthesis ThiH family protein</fullName>
    </submittedName>
</protein>
<dbReference type="EMBL" id="KF901195">
    <property type="protein sequence ID" value="AIF21662.1"/>
    <property type="molecule type" value="Genomic_DNA"/>
</dbReference>
<evidence type="ECO:0000313" key="1">
    <source>
        <dbReference type="EMBL" id="AIF21662.1"/>
    </source>
</evidence>
<dbReference type="AlphaFoldDB" id="A0A075I4F4"/>
<sequence>MSRLKEAGLQSLPGAGAEILTDQVKDIISPKKLRVMNGYALWKRRICLEFRHLQL</sequence>
<proteinExistence type="predicted"/>
<reference evidence="1" key="1">
    <citation type="journal article" date="2014" name="Genome Biol. Evol.">
        <title>Pangenome evidence for extensive interdomain horizontal transfer affecting lineage core and shell genes in uncultured planktonic thaumarchaeota and euryarchaeota.</title>
        <authorList>
            <person name="Deschamps P."/>
            <person name="Zivanovic Y."/>
            <person name="Moreira D."/>
            <person name="Rodriguez-Valera F."/>
            <person name="Lopez-Garcia P."/>
        </authorList>
    </citation>
    <scope>NUCLEOTIDE SEQUENCE</scope>
</reference>
<organism evidence="1">
    <name type="scientific">uncultured marine thaumarchaeote SAT1000_05_G10</name>
    <dbReference type="NCBI Taxonomy" id="1456358"/>
    <lineage>
        <taxon>Archaea</taxon>
        <taxon>Nitrososphaerota</taxon>
        <taxon>environmental samples</taxon>
    </lineage>
</organism>
<name>A0A075I4F4_9ARCH</name>